<comment type="similarity">
    <text evidence="1 4">Belongs to the short-chain dehydrogenases/reductases (SDR) family.</text>
</comment>
<dbReference type="InterPro" id="IPR036291">
    <property type="entry name" value="NAD(P)-bd_dom_sf"/>
</dbReference>
<sequence length="311" mass="33679">MAPRVVLITGERESRIFRALTDIRSSTGSSTGFGRLLVESVLAQGDIAIATLRKPSVLDDLKAQHGPEKLLVLRLDVTKKEDIEQAFQEAKKVFGRIDVVISNAGFSALAESEATPESITRSMFDVNVFGPIALAKRSLAFFRDENPTSSGYFISISSISGVVSFPAVGTYCATKHAIEAYVEALAGELDPKWNIKVTSVTPSLYATPVMTNAPSIPVHPAYANNPSLPSNAMRQFLDPSTFGKRPPGEDPAKAVKAILSLLDMEKAPLRFPLGTGAIEGLLAKSQQLQQQAEEFREIALSTGWDDEEKQE</sequence>
<evidence type="ECO:0000313" key="5">
    <source>
        <dbReference type="EMBL" id="ORY89327.1"/>
    </source>
</evidence>
<evidence type="ECO:0000313" key="6">
    <source>
        <dbReference type="Proteomes" id="UP000193467"/>
    </source>
</evidence>
<keyword evidence="6" id="KW-1185">Reference proteome</keyword>
<evidence type="ECO:0008006" key="7">
    <source>
        <dbReference type="Google" id="ProtNLM"/>
    </source>
</evidence>
<dbReference type="PROSITE" id="PS00061">
    <property type="entry name" value="ADH_SHORT"/>
    <property type="match status" value="1"/>
</dbReference>
<evidence type="ECO:0000256" key="4">
    <source>
        <dbReference type="RuleBase" id="RU000363"/>
    </source>
</evidence>
<dbReference type="InterPro" id="IPR002347">
    <property type="entry name" value="SDR_fam"/>
</dbReference>
<gene>
    <name evidence="5" type="ORF">BCR35DRAFT_174519</name>
</gene>
<keyword evidence="3" id="KW-0560">Oxidoreductase</keyword>
<accession>A0A1Y2FZ05</accession>
<dbReference type="AlphaFoldDB" id="A0A1Y2FZ05"/>
<dbReference type="GO" id="GO:0016491">
    <property type="term" value="F:oxidoreductase activity"/>
    <property type="evidence" value="ECO:0007669"/>
    <property type="project" value="UniProtKB-KW"/>
</dbReference>
<dbReference type="PANTHER" id="PTHR43976:SF16">
    <property type="entry name" value="SHORT-CHAIN DEHYDROGENASE_REDUCTASE FAMILY PROTEIN"/>
    <property type="match status" value="1"/>
</dbReference>
<evidence type="ECO:0000256" key="2">
    <source>
        <dbReference type="ARBA" id="ARBA00022857"/>
    </source>
</evidence>
<dbReference type="PANTHER" id="PTHR43976">
    <property type="entry name" value="SHORT CHAIN DEHYDROGENASE"/>
    <property type="match status" value="1"/>
</dbReference>
<dbReference type="InterPro" id="IPR020904">
    <property type="entry name" value="Sc_DH/Rdtase_CS"/>
</dbReference>
<dbReference type="EMBL" id="MCGR01000006">
    <property type="protein sequence ID" value="ORY89327.1"/>
    <property type="molecule type" value="Genomic_DNA"/>
</dbReference>
<proteinExistence type="inferred from homology"/>
<dbReference type="Proteomes" id="UP000193467">
    <property type="component" value="Unassembled WGS sequence"/>
</dbReference>
<dbReference type="PRINTS" id="PR00081">
    <property type="entry name" value="GDHRDH"/>
</dbReference>
<dbReference type="OrthoDB" id="2520431at2759"/>
<dbReference type="SUPFAM" id="SSF51735">
    <property type="entry name" value="NAD(P)-binding Rossmann-fold domains"/>
    <property type="match status" value="1"/>
</dbReference>
<dbReference type="InterPro" id="IPR051911">
    <property type="entry name" value="SDR_oxidoreductase"/>
</dbReference>
<dbReference type="PRINTS" id="PR00080">
    <property type="entry name" value="SDRFAMILY"/>
</dbReference>
<name>A0A1Y2FZ05_9BASI</name>
<comment type="caution">
    <text evidence="5">The sequence shown here is derived from an EMBL/GenBank/DDBJ whole genome shotgun (WGS) entry which is preliminary data.</text>
</comment>
<dbReference type="FunCoup" id="A0A1Y2FZ05">
    <property type="interactions" value="302"/>
</dbReference>
<evidence type="ECO:0000256" key="3">
    <source>
        <dbReference type="ARBA" id="ARBA00023002"/>
    </source>
</evidence>
<reference evidence="5 6" key="1">
    <citation type="submission" date="2016-07" db="EMBL/GenBank/DDBJ databases">
        <title>Pervasive Adenine N6-methylation of Active Genes in Fungi.</title>
        <authorList>
            <consortium name="DOE Joint Genome Institute"/>
            <person name="Mondo S.J."/>
            <person name="Dannebaum R.O."/>
            <person name="Kuo R.C."/>
            <person name="Labutti K."/>
            <person name="Haridas S."/>
            <person name="Kuo A."/>
            <person name="Salamov A."/>
            <person name="Ahrendt S.R."/>
            <person name="Lipzen A."/>
            <person name="Sullivan W."/>
            <person name="Andreopoulos W.B."/>
            <person name="Clum A."/>
            <person name="Lindquist E."/>
            <person name="Daum C."/>
            <person name="Ramamoorthy G.K."/>
            <person name="Gryganskyi A."/>
            <person name="Culley D."/>
            <person name="Magnuson J.K."/>
            <person name="James T.Y."/>
            <person name="O'Malley M.A."/>
            <person name="Stajich J.E."/>
            <person name="Spatafora J.W."/>
            <person name="Visel A."/>
            <person name="Grigoriev I.V."/>
        </authorList>
    </citation>
    <scope>NUCLEOTIDE SEQUENCE [LARGE SCALE GENOMIC DNA]</scope>
    <source>
        <strain evidence="5 6">62-1032</strain>
    </source>
</reference>
<organism evidence="5 6">
    <name type="scientific">Leucosporidium creatinivorum</name>
    <dbReference type="NCBI Taxonomy" id="106004"/>
    <lineage>
        <taxon>Eukaryota</taxon>
        <taxon>Fungi</taxon>
        <taxon>Dikarya</taxon>
        <taxon>Basidiomycota</taxon>
        <taxon>Pucciniomycotina</taxon>
        <taxon>Microbotryomycetes</taxon>
        <taxon>Leucosporidiales</taxon>
        <taxon>Leucosporidium</taxon>
    </lineage>
</organism>
<dbReference type="Pfam" id="PF00106">
    <property type="entry name" value="adh_short"/>
    <property type="match status" value="1"/>
</dbReference>
<dbReference type="Gene3D" id="3.40.50.720">
    <property type="entry name" value="NAD(P)-binding Rossmann-like Domain"/>
    <property type="match status" value="1"/>
</dbReference>
<protein>
    <recommendedName>
        <fullName evidence="7">NAD(P)-binding protein</fullName>
    </recommendedName>
</protein>
<keyword evidence="2" id="KW-0521">NADP</keyword>
<dbReference type="STRING" id="106004.A0A1Y2FZ05"/>
<dbReference type="InParanoid" id="A0A1Y2FZ05"/>
<evidence type="ECO:0000256" key="1">
    <source>
        <dbReference type="ARBA" id="ARBA00006484"/>
    </source>
</evidence>